<keyword evidence="9" id="KW-1185">Reference proteome</keyword>
<dbReference type="GO" id="GO:0008270">
    <property type="term" value="F:zinc ion binding"/>
    <property type="evidence" value="ECO:0007669"/>
    <property type="project" value="UniProtKB-KW"/>
</dbReference>
<dbReference type="GO" id="GO:0061630">
    <property type="term" value="F:ubiquitin protein ligase activity"/>
    <property type="evidence" value="ECO:0007669"/>
    <property type="project" value="UniProtKB-UniRule"/>
</dbReference>
<evidence type="ECO:0000256" key="3">
    <source>
        <dbReference type="ARBA" id="ARBA00022679"/>
    </source>
</evidence>
<dbReference type="GO" id="GO:0007219">
    <property type="term" value="P:Notch signaling pathway"/>
    <property type="evidence" value="ECO:0007669"/>
    <property type="project" value="InterPro"/>
</dbReference>
<keyword evidence="3 5" id="KW-0808">Transferase</keyword>
<proteinExistence type="inferred from homology"/>
<evidence type="ECO:0000256" key="1">
    <source>
        <dbReference type="ARBA" id="ARBA00000900"/>
    </source>
</evidence>
<reference evidence="8" key="2">
    <citation type="submission" date="2025-09" db="UniProtKB">
        <authorList>
            <consortium name="Ensembl"/>
        </authorList>
    </citation>
    <scope>IDENTIFICATION</scope>
</reference>
<evidence type="ECO:0000259" key="7">
    <source>
        <dbReference type="Pfam" id="PF18102"/>
    </source>
</evidence>
<organism evidence="8 9">
    <name type="scientific">Neogobius melanostomus</name>
    <name type="common">round goby</name>
    <dbReference type="NCBI Taxonomy" id="47308"/>
    <lineage>
        <taxon>Eukaryota</taxon>
        <taxon>Metazoa</taxon>
        <taxon>Chordata</taxon>
        <taxon>Craniata</taxon>
        <taxon>Vertebrata</taxon>
        <taxon>Euteleostomi</taxon>
        <taxon>Actinopterygii</taxon>
        <taxon>Neopterygii</taxon>
        <taxon>Teleostei</taxon>
        <taxon>Neoteleostei</taxon>
        <taxon>Acanthomorphata</taxon>
        <taxon>Gobiaria</taxon>
        <taxon>Gobiiformes</taxon>
        <taxon>Gobioidei</taxon>
        <taxon>Gobiidae</taxon>
        <taxon>Benthophilinae</taxon>
        <taxon>Neogobiini</taxon>
        <taxon>Neogobius</taxon>
    </lineage>
</organism>
<comment type="similarity">
    <text evidence="5">Belongs to the Deltex family.</text>
</comment>
<feature type="compositionally biased region" description="Basic and acidic residues" evidence="6">
    <location>
        <begin position="44"/>
        <end position="58"/>
    </location>
</feature>
<dbReference type="GO" id="GO:0016567">
    <property type="term" value="P:protein ubiquitination"/>
    <property type="evidence" value="ECO:0007669"/>
    <property type="project" value="UniProtKB-UniRule"/>
</dbReference>
<feature type="compositionally biased region" description="Polar residues" evidence="6">
    <location>
        <begin position="1"/>
        <end position="20"/>
    </location>
</feature>
<feature type="domain" description="Deltex C-terminal" evidence="7">
    <location>
        <begin position="344"/>
        <end position="462"/>
    </location>
</feature>
<keyword evidence="5" id="KW-0862">Zinc</keyword>
<evidence type="ECO:0000313" key="9">
    <source>
        <dbReference type="Proteomes" id="UP000694523"/>
    </source>
</evidence>
<evidence type="ECO:0000256" key="4">
    <source>
        <dbReference type="ARBA" id="ARBA00022723"/>
    </source>
</evidence>
<dbReference type="InterPro" id="IPR039399">
    <property type="entry name" value="Deltex_C_sf"/>
</dbReference>
<dbReference type="AlphaFoldDB" id="A0A8C6UQU8"/>
<dbReference type="InterPro" id="IPR039396">
    <property type="entry name" value="Deltex_C"/>
</dbReference>
<dbReference type="Ensembl" id="ENSNMLT00000045004.1">
    <property type="protein sequence ID" value="ENSNMLP00000040464.1"/>
    <property type="gene ID" value="ENSNMLG00000024848.1"/>
</dbReference>
<dbReference type="EC" id="2.3.2.27" evidence="5"/>
<evidence type="ECO:0000313" key="8">
    <source>
        <dbReference type="Ensembl" id="ENSNMLP00000040464.1"/>
    </source>
</evidence>
<keyword evidence="5" id="KW-0863">Zinc-finger</keyword>
<feature type="region of interest" description="Disordered" evidence="6">
    <location>
        <begin position="1"/>
        <end position="72"/>
    </location>
</feature>
<dbReference type="Pfam" id="PF18102">
    <property type="entry name" value="DTC"/>
    <property type="match status" value="1"/>
</dbReference>
<sequence length="465" mass="50680">MATRPKTTTVSPIQSESLATPSPPKASGSSLRRSSSFSGVTAEKQQEVSPKSDSETGKGRGRSSSFSGSKQEHSVQITVDGILWIHLKKAYKLRIAELTSEIQMTEKHSERSKDMIFLLTGTNSSKVTACQEGLQRLIDTVSVDFTIKSISLSDLGVADSTNDILHACCAEIHSRYKKISVEITEKTLHLLGPKVLCSEVFKLLCEVFSGAQHSAVQQDYSRPSTSDGSDGSRRAQINGANGQVSPRKDAVIREKVKVENYTQNAQESVPKTSINGSVTSRVDKTKRQQTAAVAGGRVCAECKSAGAAVKKTLCGVALCTNCLIMHSQCRVCESREEPKTWGIQGKMTYTTLSMSLPGHIRDPTIKITYSIPDGIQGENDPSPGKPFKGGTFEAFLPDCEQTRKLLPRLERAFKWGYTFTVTAGRVNWDIIPHKTSLQGGKSVSGYPDSSYLKRLSDILDAKMIY</sequence>
<keyword evidence="5" id="KW-0963">Cytoplasm</keyword>
<dbReference type="UniPathway" id="UPA00143"/>
<evidence type="ECO:0000256" key="6">
    <source>
        <dbReference type="SAM" id="MobiDB-lite"/>
    </source>
</evidence>
<dbReference type="InterPro" id="IPR039398">
    <property type="entry name" value="Deltex_fam"/>
</dbReference>
<comment type="subcellular location">
    <subcellularLocation>
        <location evidence="5">Cytoplasm</location>
    </subcellularLocation>
</comment>
<keyword evidence="4 5" id="KW-0479">Metal-binding</keyword>
<dbReference type="Gene3D" id="3.30.390.130">
    <property type="match status" value="1"/>
</dbReference>
<feature type="compositionally biased region" description="Polar residues" evidence="6">
    <location>
        <begin position="216"/>
        <end position="229"/>
    </location>
</feature>
<evidence type="ECO:0000256" key="5">
    <source>
        <dbReference type="RuleBase" id="RU367105"/>
    </source>
</evidence>
<dbReference type="Proteomes" id="UP000694523">
    <property type="component" value="Unplaced"/>
</dbReference>
<accession>A0A8C6UQU8</accession>
<comment type="pathway">
    <text evidence="2 5">Protein modification; protein ubiquitination.</text>
</comment>
<feature type="compositionally biased region" description="Low complexity" evidence="6">
    <location>
        <begin position="27"/>
        <end position="39"/>
    </location>
</feature>
<reference evidence="8" key="1">
    <citation type="submission" date="2025-08" db="UniProtKB">
        <authorList>
            <consortium name="Ensembl"/>
        </authorList>
    </citation>
    <scope>IDENTIFICATION</scope>
</reference>
<name>A0A8C6UQU8_9GOBI</name>
<evidence type="ECO:0000256" key="2">
    <source>
        <dbReference type="ARBA" id="ARBA00004906"/>
    </source>
</evidence>
<comment type="catalytic activity">
    <reaction evidence="1 5">
        <text>S-ubiquitinyl-[E2 ubiquitin-conjugating enzyme]-L-cysteine + [acceptor protein]-L-lysine = [E2 ubiquitin-conjugating enzyme]-L-cysteine + N(6)-ubiquitinyl-[acceptor protein]-L-lysine.</text>
        <dbReference type="EC" id="2.3.2.27"/>
    </reaction>
</comment>
<protein>
    <recommendedName>
        <fullName evidence="5">E3 ubiquitin-protein ligase</fullName>
        <ecNumber evidence="5">2.3.2.27</ecNumber>
    </recommendedName>
</protein>
<dbReference type="GO" id="GO:0005737">
    <property type="term" value="C:cytoplasm"/>
    <property type="evidence" value="ECO:0007669"/>
    <property type="project" value="UniProtKB-SubCell"/>
</dbReference>
<feature type="region of interest" description="Disordered" evidence="6">
    <location>
        <begin position="216"/>
        <end position="245"/>
    </location>
</feature>
<dbReference type="PANTHER" id="PTHR12622">
    <property type="entry name" value="DELTEX-RELATED"/>
    <property type="match status" value="1"/>
</dbReference>